<dbReference type="AlphaFoldDB" id="A0A5B6V813"/>
<keyword evidence="1" id="KW-0695">RNA-directed DNA polymerase</keyword>
<gene>
    <name evidence="1" type="ORF">EPI10_000367</name>
</gene>
<dbReference type="GO" id="GO:0003964">
    <property type="term" value="F:RNA-directed DNA polymerase activity"/>
    <property type="evidence" value="ECO:0007669"/>
    <property type="project" value="UniProtKB-KW"/>
</dbReference>
<keyword evidence="1" id="KW-0808">Transferase</keyword>
<comment type="caution">
    <text evidence="1">The sequence shown here is derived from an EMBL/GenBank/DDBJ whole genome shotgun (WGS) entry which is preliminary data.</text>
</comment>
<accession>A0A5B6V813</accession>
<dbReference type="EMBL" id="SMMG02000007">
    <property type="protein sequence ID" value="KAA3465166.1"/>
    <property type="molecule type" value="Genomic_DNA"/>
</dbReference>
<reference evidence="2" key="1">
    <citation type="journal article" date="2019" name="Plant Biotechnol. J.">
        <title>Genome sequencing of the Australian wild diploid species Gossypium australe highlights disease resistance and delayed gland morphogenesis.</title>
        <authorList>
            <person name="Cai Y."/>
            <person name="Cai X."/>
            <person name="Wang Q."/>
            <person name="Wang P."/>
            <person name="Zhang Y."/>
            <person name="Cai C."/>
            <person name="Xu Y."/>
            <person name="Wang K."/>
            <person name="Zhou Z."/>
            <person name="Wang C."/>
            <person name="Geng S."/>
            <person name="Li B."/>
            <person name="Dong Q."/>
            <person name="Hou Y."/>
            <person name="Wang H."/>
            <person name="Ai P."/>
            <person name="Liu Z."/>
            <person name="Yi F."/>
            <person name="Sun M."/>
            <person name="An G."/>
            <person name="Cheng J."/>
            <person name="Zhang Y."/>
            <person name="Shi Q."/>
            <person name="Xie Y."/>
            <person name="Shi X."/>
            <person name="Chang Y."/>
            <person name="Huang F."/>
            <person name="Chen Y."/>
            <person name="Hong S."/>
            <person name="Mi L."/>
            <person name="Sun Q."/>
            <person name="Zhang L."/>
            <person name="Zhou B."/>
            <person name="Peng R."/>
            <person name="Zhang X."/>
            <person name="Liu F."/>
        </authorList>
    </citation>
    <scope>NUCLEOTIDE SEQUENCE [LARGE SCALE GENOMIC DNA]</scope>
    <source>
        <strain evidence="2">cv. PA1801</strain>
    </source>
</reference>
<dbReference type="OrthoDB" id="1935089at2759"/>
<keyword evidence="2" id="KW-1185">Reference proteome</keyword>
<proteinExistence type="predicted"/>
<dbReference type="Proteomes" id="UP000325315">
    <property type="component" value="Unassembled WGS sequence"/>
</dbReference>
<evidence type="ECO:0000313" key="2">
    <source>
        <dbReference type="Proteomes" id="UP000325315"/>
    </source>
</evidence>
<protein>
    <submittedName>
        <fullName evidence="1">Reverse transcriptase</fullName>
    </submittedName>
</protein>
<organism evidence="1 2">
    <name type="scientific">Gossypium australe</name>
    <dbReference type="NCBI Taxonomy" id="47621"/>
    <lineage>
        <taxon>Eukaryota</taxon>
        <taxon>Viridiplantae</taxon>
        <taxon>Streptophyta</taxon>
        <taxon>Embryophyta</taxon>
        <taxon>Tracheophyta</taxon>
        <taxon>Spermatophyta</taxon>
        <taxon>Magnoliopsida</taxon>
        <taxon>eudicotyledons</taxon>
        <taxon>Gunneridae</taxon>
        <taxon>Pentapetalae</taxon>
        <taxon>rosids</taxon>
        <taxon>malvids</taxon>
        <taxon>Malvales</taxon>
        <taxon>Malvaceae</taxon>
        <taxon>Malvoideae</taxon>
        <taxon>Gossypium</taxon>
    </lineage>
</organism>
<keyword evidence="1" id="KW-0548">Nucleotidyltransferase</keyword>
<evidence type="ECO:0000313" key="1">
    <source>
        <dbReference type="EMBL" id="KAA3465166.1"/>
    </source>
</evidence>
<sequence>MNAFREALEECELNDLSGTLGKEVDWLEIIFGKDWIEGLINQELWNLFNDYSVQHLQHGLSDHCPVLVDTRGDESLQSNDHHKQFRFNADWLLNKELDEQVKHGWLSNEKETLTKLKELVVHLSKWTKKEKWARERRLKDLNYRMLELSSKEISDEVLVEMTKIKLEMNLEADREELFWEQRARVNWLQICASYRQKNRIQGLENVFRRWVTEVNEFSKIATDYFKDLFASNAVNSSDGLILTMFPCITEELNDSLRKEFQAAEVLEAIKSIVPLKASENDGFLAVFF</sequence>
<name>A0A5B6V813_9ROSI</name>